<name>A0AAD9CXC3_PAPLA</name>
<organism evidence="2 3">
    <name type="scientific">Papiliotrema laurentii</name>
    <name type="common">Cryptococcus laurentii</name>
    <dbReference type="NCBI Taxonomy" id="5418"/>
    <lineage>
        <taxon>Eukaryota</taxon>
        <taxon>Fungi</taxon>
        <taxon>Dikarya</taxon>
        <taxon>Basidiomycota</taxon>
        <taxon>Agaricomycotina</taxon>
        <taxon>Tremellomycetes</taxon>
        <taxon>Tremellales</taxon>
        <taxon>Rhynchogastremaceae</taxon>
        <taxon>Papiliotrema</taxon>
    </lineage>
</organism>
<evidence type="ECO:0000313" key="3">
    <source>
        <dbReference type="Proteomes" id="UP001182556"/>
    </source>
</evidence>
<dbReference type="EMBL" id="JAODAN010000012">
    <property type="protein sequence ID" value="KAK1920826.1"/>
    <property type="molecule type" value="Genomic_DNA"/>
</dbReference>
<gene>
    <name evidence="2" type="ORF">DB88DRAFT_543062</name>
</gene>
<keyword evidence="3" id="KW-1185">Reference proteome</keyword>
<reference evidence="2" key="1">
    <citation type="submission" date="2023-02" db="EMBL/GenBank/DDBJ databases">
        <title>Identification and recombinant expression of a fungal hydrolase from Papiliotrema laurentii that hydrolyzes apple cutin and clears colloidal polyester polyurethane.</title>
        <authorList>
            <consortium name="DOE Joint Genome Institute"/>
            <person name="Roman V.A."/>
            <person name="Bojanowski C."/>
            <person name="Crable B.R."/>
            <person name="Wagner D.N."/>
            <person name="Hung C.S."/>
            <person name="Nadeau L.J."/>
            <person name="Schratz L."/>
            <person name="Haridas S."/>
            <person name="Pangilinan J."/>
            <person name="Lipzen A."/>
            <person name="Na H."/>
            <person name="Yan M."/>
            <person name="Ng V."/>
            <person name="Grigoriev I.V."/>
            <person name="Spatafora J.W."/>
            <person name="Barlow D."/>
            <person name="Biffinger J."/>
            <person name="Kelley-Loughnane N."/>
            <person name="Varaljay V.A."/>
            <person name="Crookes-Goodson W.J."/>
        </authorList>
    </citation>
    <scope>NUCLEOTIDE SEQUENCE</scope>
    <source>
        <strain evidence="2">5307AH</strain>
    </source>
</reference>
<accession>A0AAD9CXC3</accession>
<sequence length="313" mass="34792">MVRRVSRGAVDKDLLWPGRHLRRWGYGISSHPSIKFPQLRGGKVEEVTVAVGENWELSYADGSSGTVFGSEQVIEEELRGSDAIVAFGWSEGEEAWQRAILVKYPLFVPSDPTLPSLMLTEEHQAFESPVYCQIRNHTIPWANPRGYILETNTSNPNKKHPRNRRAAYFSTVFDDCFPELTTRRKGANDGAATSGAGLKTIGRLARGRRRASSIRFLENSSVSVMLVHAEGEISNPIASPPGSPQRAHVSGAQAENEAITTTSDEKQTNENEGQPFWTTYFVHMGALPKRRRGKSSKATIRDLHLSLRGKYTT</sequence>
<dbReference type="AlphaFoldDB" id="A0AAD9CXC3"/>
<protein>
    <submittedName>
        <fullName evidence="2">Uncharacterized protein</fullName>
    </submittedName>
</protein>
<dbReference type="Proteomes" id="UP001182556">
    <property type="component" value="Unassembled WGS sequence"/>
</dbReference>
<comment type="caution">
    <text evidence="2">The sequence shown here is derived from an EMBL/GenBank/DDBJ whole genome shotgun (WGS) entry which is preliminary data.</text>
</comment>
<evidence type="ECO:0000313" key="2">
    <source>
        <dbReference type="EMBL" id="KAK1920826.1"/>
    </source>
</evidence>
<proteinExistence type="predicted"/>
<evidence type="ECO:0000256" key="1">
    <source>
        <dbReference type="SAM" id="MobiDB-lite"/>
    </source>
</evidence>
<feature type="region of interest" description="Disordered" evidence="1">
    <location>
        <begin position="235"/>
        <end position="275"/>
    </location>
</feature>